<reference evidence="2" key="1">
    <citation type="journal article" date="2008" name="Nat. Genet.">
        <title>The Pristionchus pacificus genome provides a unique perspective on nematode lifestyle and parasitism.</title>
        <authorList>
            <person name="Dieterich C."/>
            <person name="Clifton S.W."/>
            <person name="Schuster L.N."/>
            <person name="Chinwalla A."/>
            <person name="Delehaunty K."/>
            <person name="Dinkelacker I."/>
            <person name="Fulton L."/>
            <person name="Fulton R."/>
            <person name="Godfrey J."/>
            <person name="Minx P."/>
            <person name="Mitreva M."/>
            <person name="Roeseler W."/>
            <person name="Tian H."/>
            <person name="Witte H."/>
            <person name="Yang S.P."/>
            <person name="Wilson R.K."/>
            <person name="Sommer R.J."/>
        </authorList>
    </citation>
    <scope>NUCLEOTIDE SEQUENCE [LARGE SCALE GENOMIC DNA]</scope>
    <source>
        <strain evidence="2">PS312</strain>
    </source>
</reference>
<accession>A0A2A6BBU7</accession>
<evidence type="ECO:0000313" key="2">
    <source>
        <dbReference type="Proteomes" id="UP000005239"/>
    </source>
</evidence>
<reference evidence="1" key="2">
    <citation type="submission" date="2022-06" db="UniProtKB">
        <authorList>
            <consortium name="EnsemblMetazoa"/>
        </authorList>
    </citation>
    <scope>IDENTIFICATION</scope>
    <source>
        <strain evidence="1">PS312</strain>
    </source>
</reference>
<sequence>MKVVQALAFFSFASLITFSEAREQTMEEFYCTPIREQYPVKKENIECLSSKPPFRVCPVKCSLVKTEEVWMTFEVIQGGVKKTMDKWAYPAAKCDTAEHDDWKILGRSF</sequence>
<dbReference type="AlphaFoldDB" id="A0A2A6BBU7"/>
<accession>A0A8R1YH17</accession>
<keyword evidence="2" id="KW-1185">Reference proteome</keyword>
<protein>
    <submittedName>
        <fullName evidence="1">Uncharacterized protein</fullName>
    </submittedName>
</protein>
<gene>
    <name evidence="1" type="primary">WBGene00111565</name>
</gene>
<dbReference type="EnsemblMetazoa" id="PPA22011.1">
    <property type="protein sequence ID" value="PPA22011.1"/>
    <property type="gene ID" value="WBGene00111565"/>
</dbReference>
<name>A0A2A6BBU7_PRIPA</name>
<proteinExistence type="predicted"/>
<evidence type="ECO:0000313" key="1">
    <source>
        <dbReference type="EnsemblMetazoa" id="PPA22011.1"/>
    </source>
</evidence>
<dbReference type="Proteomes" id="UP000005239">
    <property type="component" value="Unassembled WGS sequence"/>
</dbReference>
<organism evidence="1 2">
    <name type="scientific">Pristionchus pacificus</name>
    <name type="common">Parasitic nematode worm</name>
    <dbReference type="NCBI Taxonomy" id="54126"/>
    <lineage>
        <taxon>Eukaryota</taxon>
        <taxon>Metazoa</taxon>
        <taxon>Ecdysozoa</taxon>
        <taxon>Nematoda</taxon>
        <taxon>Chromadorea</taxon>
        <taxon>Rhabditida</taxon>
        <taxon>Rhabditina</taxon>
        <taxon>Diplogasteromorpha</taxon>
        <taxon>Diplogasteroidea</taxon>
        <taxon>Neodiplogasteridae</taxon>
        <taxon>Pristionchus</taxon>
    </lineage>
</organism>